<feature type="signal peptide" evidence="1">
    <location>
        <begin position="1"/>
        <end position="17"/>
    </location>
</feature>
<organism evidence="2 3">
    <name type="scientific">Roseateles oligotrophus</name>
    <dbReference type="NCBI Taxonomy" id="1769250"/>
    <lineage>
        <taxon>Bacteria</taxon>
        <taxon>Pseudomonadati</taxon>
        <taxon>Pseudomonadota</taxon>
        <taxon>Betaproteobacteria</taxon>
        <taxon>Burkholderiales</taxon>
        <taxon>Sphaerotilaceae</taxon>
        <taxon>Roseateles</taxon>
    </lineage>
</organism>
<gene>
    <name evidence="2" type="ORF">LNV07_11195</name>
</gene>
<name>A0ABT2YF28_9BURK</name>
<evidence type="ECO:0000256" key="1">
    <source>
        <dbReference type="SAM" id="SignalP"/>
    </source>
</evidence>
<keyword evidence="3" id="KW-1185">Reference proteome</keyword>
<dbReference type="RefSeq" id="WP_263571241.1">
    <property type="nucleotide sequence ID" value="NZ_JAJIRN010000004.1"/>
</dbReference>
<dbReference type="Proteomes" id="UP001209701">
    <property type="component" value="Unassembled WGS sequence"/>
</dbReference>
<evidence type="ECO:0000313" key="3">
    <source>
        <dbReference type="Proteomes" id="UP001209701"/>
    </source>
</evidence>
<sequence>MRKLLLTSLLCSSAALAQVSGPLVSPPAFSGMSEPLEHIALRARTSAFAVREFRPSRNHDVDKAQTVAGMGRAMLAPLVATPVSAPYMQTATYQPLGATMGANFEALGLGTPGFGISGAPPDTTLAVSPTQIVQWVNSQFAVYNKAGVPQLPAPGFLNGNTIWAALGASSLCATTNRGDPIVQYDRMAQRWVLTQFAFNASFTQNSQCIAVSQTSNAMGAYHLYEYSFGAQLPDYGKIGVWPDAYYITYNMFTNGASFAGGRACAYDRAKMLAGVPAPSQICFNSLSRFSFLPSDLDGPNLPPAGTPNIHISWDWAFLTTAPYTMQLTKFVPDFANPAASTFSDGFGGAPFSFVAVPMDAGTFAACNDNGNACVPQLGTTQKLDTLGSRQMYRLVYRNFGTYDALLVTQAVDTVAANTANLRWWEIRNPAANPPVVYQNSTFAPNGDARWMSSAAFDKLGNIGVGYSVSSATMNPGIMVTGRRRADPKNLLRAEVLVQAGGGSQTTGLSRWGDYSTMQIDPADECTFWYTTQYIGANGTFNWRTKIASFKFPNCL</sequence>
<accession>A0ABT2YF28</accession>
<comment type="caution">
    <text evidence="2">The sequence shown here is derived from an EMBL/GenBank/DDBJ whole genome shotgun (WGS) entry which is preliminary data.</text>
</comment>
<evidence type="ECO:0000313" key="2">
    <source>
        <dbReference type="EMBL" id="MCV2368655.1"/>
    </source>
</evidence>
<feature type="chain" id="PRO_5046310955" evidence="1">
    <location>
        <begin position="18"/>
        <end position="555"/>
    </location>
</feature>
<dbReference type="EMBL" id="JAJIRN010000004">
    <property type="protein sequence ID" value="MCV2368655.1"/>
    <property type="molecule type" value="Genomic_DNA"/>
</dbReference>
<proteinExistence type="predicted"/>
<protein>
    <submittedName>
        <fullName evidence="2">Uncharacterized protein</fullName>
    </submittedName>
</protein>
<keyword evidence="1" id="KW-0732">Signal</keyword>
<reference evidence="2 3" key="1">
    <citation type="submission" date="2021-11" db="EMBL/GenBank/DDBJ databases">
        <authorList>
            <person name="Liang Q."/>
            <person name="Mou H."/>
            <person name="Liu Z."/>
        </authorList>
    </citation>
    <scope>NUCLEOTIDE SEQUENCE [LARGE SCALE GENOMIC DNA]</scope>
    <source>
        <strain evidence="2 3">CHU3</strain>
    </source>
</reference>